<proteinExistence type="predicted"/>
<accession>A0A9Q1GSB8</accession>
<comment type="caution">
    <text evidence="1">The sequence shown here is derived from an EMBL/GenBank/DDBJ whole genome shotgun (WGS) entry which is preliminary data.</text>
</comment>
<keyword evidence="2" id="KW-1185">Reference proteome</keyword>
<name>A0A9Q1GSB8_9CARY</name>
<evidence type="ECO:0000313" key="1">
    <source>
        <dbReference type="EMBL" id="KAJ8425755.1"/>
    </source>
</evidence>
<dbReference type="OrthoDB" id="6205933at2759"/>
<dbReference type="EMBL" id="JAKOGI010001412">
    <property type="protein sequence ID" value="KAJ8425755.1"/>
    <property type="molecule type" value="Genomic_DNA"/>
</dbReference>
<dbReference type="Proteomes" id="UP001153076">
    <property type="component" value="Unassembled WGS sequence"/>
</dbReference>
<sequence length="172" mass="19586">MNIMDILDVEPNFTQCMGESNNLNFKEELVHVPLPSRSQYFPSIERIPSFVSFESSTRGISVFNADAAIKEVNMNAVRVFNEAILDRVSRNPFDGFLSLKGCFDSFYAIILQRATDMIILENKVEGLIKQTCQIDIIHATEVMDTVTKASSEKTKAYLKDSFEDLENFQWNP</sequence>
<reference evidence="1" key="1">
    <citation type="submission" date="2022-04" db="EMBL/GenBank/DDBJ databases">
        <title>Carnegiea gigantea Genome sequencing and assembly v2.</title>
        <authorList>
            <person name="Copetti D."/>
            <person name="Sanderson M.J."/>
            <person name="Burquez A."/>
            <person name="Wojciechowski M.F."/>
        </authorList>
    </citation>
    <scope>NUCLEOTIDE SEQUENCE</scope>
    <source>
        <strain evidence="1">SGP5-SGP5p</strain>
        <tissue evidence="1">Aerial part</tissue>
    </source>
</reference>
<organism evidence="1 2">
    <name type="scientific">Carnegiea gigantea</name>
    <dbReference type="NCBI Taxonomy" id="171969"/>
    <lineage>
        <taxon>Eukaryota</taxon>
        <taxon>Viridiplantae</taxon>
        <taxon>Streptophyta</taxon>
        <taxon>Embryophyta</taxon>
        <taxon>Tracheophyta</taxon>
        <taxon>Spermatophyta</taxon>
        <taxon>Magnoliopsida</taxon>
        <taxon>eudicotyledons</taxon>
        <taxon>Gunneridae</taxon>
        <taxon>Pentapetalae</taxon>
        <taxon>Caryophyllales</taxon>
        <taxon>Cactineae</taxon>
        <taxon>Cactaceae</taxon>
        <taxon>Cactoideae</taxon>
        <taxon>Echinocereeae</taxon>
        <taxon>Carnegiea</taxon>
    </lineage>
</organism>
<protein>
    <submittedName>
        <fullName evidence="1">Uncharacterized protein</fullName>
    </submittedName>
</protein>
<gene>
    <name evidence="1" type="ORF">Cgig2_027503</name>
</gene>
<evidence type="ECO:0000313" key="2">
    <source>
        <dbReference type="Proteomes" id="UP001153076"/>
    </source>
</evidence>
<dbReference type="AlphaFoldDB" id="A0A9Q1GSB8"/>